<evidence type="ECO:0000313" key="2">
    <source>
        <dbReference type="Proteomes" id="UP001060215"/>
    </source>
</evidence>
<evidence type="ECO:0000313" key="1">
    <source>
        <dbReference type="EMBL" id="KAI8006050.1"/>
    </source>
</evidence>
<organism evidence="1 2">
    <name type="scientific">Camellia lanceoleosa</name>
    <dbReference type="NCBI Taxonomy" id="1840588"/>
    <lineage>
        <taxon>Eukaryota</taxon>
        <taxon>Viridiplantae</taxon>
        <taxon>Streptophyta</taxon>
        <taxon>Embryophyta</taxon>
        <taxon>Tracheophyta</taxon>
        <taxon>Spermatophyta</taxon>
        <taxon>Magnoliopsida</taxon>
        <taxon>eudicotyledons</taxon>
        <taxon>Gunneridae</taxon>
        <taxon>Pentapetalae</taxon>
        <taxon>asterids</taxon>
        <taxon>Ericales</taxon>
        <taxon>Theaceae</taxon>
        <taxon>Camellia</taxon>
    </lineage>
</organism>
<reference evidence="1 2" key="1">
    <citation type="journal article" date="2022" name="Plant J.">
        <title>Chromosome-level genome of Camellia lanceoleosa provides a valuable resource for understanding genome evolution and self-incompatibility.</title>
        <authorList>
            <person name="Gong W."/>
            <person name="Xiao S."/>
            <person name="Wang L."/>
            <person name="Liao Z."/>
            <person name="Chang Y."/>
            <person name="Mo W."/>
            <person name="Hu G."/>
            <person name="Li W."/>
            <person name="Zhao G."/>
            <person name="Zhu H."/>
            <person name="Hu X."/>
            <person name="Ji K."/>
            <person name="Xiang X."/>
            <person name="Song Q."/>
            <person name="Yuan D."/>
            <person name="Jin S."/>
            <person name="Zhang L."/>
        </authorList>
    </citation>
    <scope>NUCLEOTIDE SEQUENCE [LARGE SCALE GENOMIC DNA]</scope>
    <source>
        <strain evidence="1">SQ_2022a</strain>
    </source>
</reference>
<keyword evidence="2" id="KW-1185">Reference proteome</keyword>
<proteinExistence type="predicted"/>
<protein>
    <submittedName>
        <fullName evidence="1">Acetyltransferase</fullName>
    </submittedName>
</protein>
<comment type="caution">
    <text evidence="1">The sequence shown here is derived from an EMBL/GenBank/DDBJ whole genome shotgun (WGS) entry which is preliminary data.</text>
</comment>
<dbReference type="Proteomes" id="UP001060215">
    <property type="component" value="Chromosome 7"/>
</dbReference>
<accession>A0ACC0GYY5</accession>
<gene>
    <name evidence="1" type="ORF">LOK49_LG07G00955</name>
</gene>
<sequence>MPSSTIISSCWLTMMMRSPRFAMYDNDFGWGRPIVVWSGRANKFDGKISAFPGREGGGSVDLEVVLAPETMAGLESDLEFMQYVSGR</sequence>
<dbReference type="EMBL" id="CM045764">
    <property type="protein sequence ID" value="KAI8006050.1"/>
    <property type="molecule type" value="Genomic_DNA"/>
</dbReference>
<name>A0ACC0GYY5_9ERIC</name>